<organism evidence="2 3">
    <name type="scientific">Thlaspi arvense</name>
    <name type="common">Field penny-cress</name>
    <dbReference type="NCBI Taxonomy" id="13288"/>
    <lineage>
        <taxon>Eukaryota</taxon>
        <taxon>Viridiplantae</taxon>
        <taxon>Streptophyta</taxon>
        <taxon>Embryophyta</taxon>
        <taxon>Tracheophyta</taxon>
        <taxon>Spermatophyta</taxon>
        <taxon>Magnoliopsida</taxon>
        <taxon>eudicotyledons</taxon>
        <taxon>Gunneridae</taxon>
        <taxon>Pentapetalae</taxon>
        <taxon>rosids</taxon>
        <taxon>malvids</taxon>
        <taxon>Brassicales</taxon>
        <taxon>Brassicaceae</taxon>
        <taxon>Thlaspideae</taxon>
        <taxon>Thlaspi</taxon>
    </lineage>
</organism>
<dbReference type="EMBL" id="OU466858">
    <property type="protein sequence ID" value="CAH2047826.1"/>
    <property type="molecule type" value="Genomic_DNA"/>
</dbReference>
<sequence>MQHGVLYYTASTYYTKSEPFLVKFDLRSEVLEIASVFPDGVGSLNTKYLINYHGKKAKKSYTRDACGEKQKLCLLGKS</sequence>
<dbReference type="AlphaFoldDB" id="A0AAU9RRS5"/>
<dbReference type="InterPro" id="IPR013187">
    <property type="entry name" value="F-box-assoc_dom_typ3"/>
</dbReference>
<keyword evidence="3" id="KW-1185">Reference proteome</keyword>
<accession>A0AAU9RRS5</accession>
<reference evidence="2 3" key="1">
    <citation type="submission" date="2022-03" db="EMBL/GenBank/DDBJ databases">
        <authorList>
            <person name="Nunn A."/>
            <person name="Chopra R."/>
            <person name="Nunn A."/>
            <person name="Contreras Garrido A."/>
        </authorList>
    </citation>
    <scope>NUCLEOTIDE SEQUENCE [LARGE SCALE GENOMIC DNA]</scope>
</reference>
<protein>
    <recommendedName>
        <fullName evidence="1">F-box associated beta-propeller type 3 domain-containing protein</fullName>
    </recommendedName>
</protein>
<proteinExistence type="predicted"/>
<name>A0AAU9RRS5_THLAR</name>
<dbReference type="Proteomes" id="UP000836841">
    <property type="component" value="Chromosome 2"/>
</dbReference>
<gene>
    <name evidence="2" type="ORF">TAV2_LOCUS6728</name>
</gene>
<evidence type="ECO:0000259" key="1">
    <source>
        <dbReference type="Pfam" id="PF08268"/>
    </source>
</evidence>
<evidence type="ECO:0000313" key="3">
    <source>
        <dbReference type="Proteomes" id="UP000836841"/>
    </source>
</evidence>
<evidence type="ECO:0000313" key="2">
    <source>
        <dbReference type="EMBL" id="CAH2047826.1"/>
    </source>
</evidence>
<dbReference type="Pfam" id="PF08268">
    <property type="entry name" value="FBA_3"/>
    <property type="match status" value="1"/>
</dbReference>
<feature type="domain" description="F-box associated beta-propeller type 3" evidence="1">
    <location>
        <begin position="3"/>
        <end position="64"/>
    </location>
</feature>